<comment type="caution">
    <text evidence="2">The sequence shown here is derived from an EMBL/GenBank/DDBJ whole genome shotgun (WGS) entry which is preliminary data.</text>
</comment>
<feature type="transmembrane region" description="Helical" evidence="1">
    <location>
        <begin position="66"/>
        <end position="87"/>
    </location>
</feature>
<reference evidence="3" key="1">
    <citation type="journal article" date="2019" name="Int. J. Syst. Evol. Microbiol.">
        <title>The Global Catalogue of Microorganisms (GCM) 10K type strain sequencing project: providing services to taxonomists for standard genome sequencing and annotation.</title>
        <authorList>
            <consortium name="The Broad Institute Genomics Platform"/>
            <consortium name="The Broad Institute Genome Sequencing Center for Infectious Disease"/>
            <person name="Wu L."/>
            <person name="Ma J."/>
        </authorList>
    </citation>
    <scope>NUCLEOTIDE SEQUENCE [LARGE SCALE GENOMIC DNA]</scope>
    <source>
        <strain evidence="3">CCUG 59858</strain>
    </source>
</reference>
<evidence type="ECO:0000256" key="1">
    <source>
        <dbReference type="SAM" id="Phobius"/>
    </source>
</evidence>
<evidence type="ECO:0000313" key="3">
    <source>
        <dbReference type="Proteomes" id="UP001595758"/>
    </source>
</evidence>
<organism evidence="2 3">
    <name type="scientific">Legionella dresdenensis</name>
    <dbReference type="NCBI Taxonomy" id="450200"/>
    <lineage>
        <taxon>Bacteria</taxon>
        <taxon>Pseudomonadati</taxon>
        <taxon>Pseudomonadota</taxon>
        <taxon>Gammaproteobacteria</taxon>
        <taxon>Legionellales</taxon>
        <taxon>Legionellaceae</taxon>
        <taxon>Legionella</taxon>
    </lineage>
</organism>
<feature type="transmembrane region" description="Helical" evidence="1">
    <location>
        <begin position="99"/>
        <end position="120"/>
    </location>
</feature>
<dbReference type="RefSeq" id="WP_382340238.1">
    <property type="nucleotide sequence ID" value="NZ_JBHSAB010000001.1"/>
</dbReference>
<evidence type="ECO:0000313" key="2">
    <source>
        <dbReference type="EMBL" id="MFC3907668.1"/>
    </source>
</evidence>
<name>A0ABV8CBJ8_9GAMM</name>
<proteinExistence type="predicted"/>
<sequence length="167" mass="18505">MDKLENKTISAIFSDEEEMEKAIHQLTQTTVAQHDISVQTETEIKPELVQKNPAAPRHEPFLKDDFGWVLGFTLAIPMTLGVIIGVFGIGDLHSPSDNLLFGIIGGIFGGLAGLLLISIVKREREKRIRSQENKGGFVMWVTVNSEQKLPGVLDILKQYHAKSVTVQ</sequence>
<keyword evidence="3" id="KW-1185">Reference proteome</keyword>
<keyword evidence="1" id="KW-0812">Transmembrane</keyword>
<dbReference type="Proteomes" id="UP001595758">
    <property type="component" value="Unassembled WGS sequence"/>
</dbReference>
<gene>
    <name evidence="2" type="ORF">ACFORL_01060</name>
</gene>
<accession>A0ABV8CBJ8</accession>
<evidence type="ECO:0008006" key="4">
    <source>
        <dbReference type="Google" id="ProtNLM"/>
    </source>
</evidence>
<keyword evidence="1" id="KW-0472">Membrane</keyword>
<protein>
    <recommendedName>
        <fullName evidence="4">Transmembrane protein</fullName>
    </recommendedName>
</protein>
<dbReference type="EMBL" id="JBHSAB010000001">
    <property type="protein sequence ID" value="MFC3907668.1"/>
    <property type="molecule type" value="Genomic_DNA"/>
</dbReference>
<keyword evidence="1" id="KW-1133">Transmembrane helix</keyword>